<evidence type="ECO:0000256" key="1">
    <source>
        <dbReference type="SAM" id="MobiDB-lite"/>
    </source>
</evidence>
<protein>
    <submittedName>
        <fullName evidence="3">Uncharacterized protein</fullName>
    </submittedName>
</protein>
<accession>A0ABP1Q6G9</accession>
<feature type="compositionally biased region" description="Acidic residues" evidence="1">
    <location>
        <begin position="125"/>
        <end position="134"/>
    </location>
</feature>
<dbReference type="EMBL" id="CAXLJM020000024">
    <property type="protein sequence ID" value="CAL8091210.1"/>
    <property type="molecule type" value="Genomic_DNA"/>
</dbReference>
<feature type="region of interest" description="Disordered" evidence="1">
    <location>
        <begin position="105"/>
        <end position="188"/>
    </location>
</feature>
<sequence>MAQNRITSFVVWIFGITIVILSLLGHVSSIPTPNVIQRFSNGYDDAAENSRIADYTNNNVERISTLDKVPTDLGDEYPDLKRETRGAIYGAQTRDEPSIKHFLRIPATKTKQTRSGRRPAPIDPPDSEDEDNLESLEANREAFLDILDENAKRPRRKKPKTSHQSKILLRYDHEANRYTISEKSDEFN</sequence>
<gene>
    <name evidence="3" type="ORF">ODALV1_LOCUS7870</name>
</gene>
<feature type="chain" id="PRO_5046495475" evidence="2">
    <location>
        <begin position="30"/>
        <end position="188"/>
    </location>
</feature>
<keyword evidence="2" id="KW-0732">Signal</keyword>
<evidence type="ECO:0000313" key="4">
    <source>
        <dbReference type="Proteomes" id="UP001642540"/>
    </source>
</evidence>
<evidence type="ECO:0000313" key="3">
    <source>
        <dbReference type="EMBL" id="CAL8091210.1"/>
    </source>
</evidence>
<dbReference type="Proteomes" id="UP001642540">
    <property type="component" value="Unassembled WGS sequence"/>
</dbReference>
<feature type="compositionally biased region" description="Basic and acidic residues" evidence="1">
    <location>
        <begin position="169"/>
        <end position="188"/>
    </location>
</feature>
<keyword evidence="4" id="KW-1185">Reference proteome</keyword>
<name>A0ABP1Q6G9_9HEXA</name>
<reference evidence="3 4" key="1">
    <citation type="submission" date="2024-08" db="EMBL/GenBank/DDBJ databases">
        <authorList>
            <person name="Cucini C."/>
            <person name="Frati F."/>
        </authorList>
    </citation>
    <scope>NUCLEOTIDE SEQUENCE [LARGE SCALE GENOMIC DNA]</scope>
</reference>
<feature type="signal peptide" evidence="2">
    <location>
        <begin position="1"/>
        <end position="29"/>
    </location>
</feature>
<comment type="caution">
    <text evidence="3">The sequence shown here is derived from an EMBL/GenBank/DDBJ whole genome shotgun (WGS) entry which is preliminary data.</text>
</comment>
<feature type="compositionally biased region" description="Basic residues" evidence="1">
    <location>
        <begin position="153"/>
        <end position="163"/>
    </location>
</feature>
<organism evidence="3 4">
    <name type="scientific">Orchesella dallaii</name>
    <dbReference type="NCBI Taxonomy" id="48710"/>
    <lineage>
        <taxon>Eukaryota</taxon>
        <taxon>Metazoa</taxon>
        <taxon>Ecdysozoa</taxon>
        <taxon>Arthropoda</taxon>
        <taxon>Hexapoda</taxon>
        <taxon>Collembola</taxon>
        <taxon>Entomobryomorpha</taxon>
        <taxon>Entomobryoidea</taxon>
        <taxon>Orchesellidae</taxon>
        <taxon>Orchesellinae</taxon>
        <taxon>Orchesella</taxon>
    </lineage>
</organism>
<evidence type="ECO:0000256" key="2">
    <source>
        <dbReference type="SAM" id="SignalP"/>
    </source>
</evidence>
<proteinExistence type="predicted"/>